<dbReference type="Gene3D" id="2.40.10.220">
    <property type="entry name" value="predicted glycosyltransferase like domains"/>
    <property type="match status" value="1"/>
</dbReference>
<accession>A0ABT0H2T7</accession>
<gene>
    <name evidence="3" type="ORF">M0H32_27895</name>
</gene>
<evidence type="ECO:0000313" key="3">
    <source>
        <dbReference type="EMBL" id="MCK7615997.1"/>
    </source>
</evidence>
<feature type="domain" description="PilZ" evidence="2">
    <location>
        <begin position="23"/>
        <end position="98"/>
    </location>
</feature>
<evidence type="ECO:0000313" key="4">
    <source>
        <dbReference type="Proteomes" id="UP001431221"/>
    </source>
</evidence>
<dbReference type="SUPFAM" id="SSF141371">
    <property type="entry name" value="PilZ domain-like"/>
    <property type="match status" value="1"/>
</dbReference>
<evidence type="ECO:0000256" key="1">
    <source>
        <dbReference type="SAM" id="MobiDB-lite"/>
    </source>
</evidence>
<dbReference type="RefSeq" id="WP_248159926.1">
    <property type="nucleotide sequence ID" value="NZ_JALNMJ010000037.1"/>
</dbReference>
<organism evidence="3 4">
    <name type="scientific">Roseibium sediminicola</name>
    <dbReference type="NCBI Taxonomy" id="2933272"/>
    <lineage>
        <taxon>Bacteria</taxon>
        <taxon>Pseudomonadati</taxon>
        <taxon>Pseudomonadota</taxon>
        <taxon>Alphaproteobacteria</taxon>
        <taxon>Hyphomicrobiales</taxon>
        <taxon>Stappiaceae</taxon>
        <taxon>Roseibium</taxon>
    </lineage>
</organism>
<keyword evidence="4" id="KW-1185">Reference proteome</keyword>
<proteinExistence type="predicted"/>
<comment type="caution">
    <text evidence="3">The sequence shown here is derived from an EMBL/GenBank/DDBJ whole genome shotgun (WGS) entry which is preliminary data.</text>
</comment>
<evidence type="ECO:0000259" key="2">
    <source>
        <dbReference type="Pfam" id="PF07238"/>
    </source>
</evidence>
<reference evidence="3" key="1">
    <citation type="submission" date="2022-04" db="EMBL/GenBank/DDBJ databases">
        <title>Roseibium sp. CAU 1639 isolated from mud.</title>
        <authorList>
            <person name="Kim W."/>
        </authorList>
    </citation>
    <scope>NUCLEOTIDE SEQUENCE</scope>
    <source>
        <strain evidence="3">CAU 1639</strain>
    </source>
</reference>
<dbReference type="Pfam" id="PF07238">
    <property type="entry name" value="PilZ"/>
    <property type="match status" value="1"/>
</dbReference>
<dbReference type="EMBL" id="JALNMJ010000037">
    <property type="protein sequence ID" value="MCK7615997.1"/>
    <property type="molecule type" value="Genomic_DNA"/>
</dbReference>
<protein>
    <submittedName>
        <fullName evidence="3">PilZ domain-containing protein</fullName>
    </submittedName>
</protein>
<feature type="region of interest" description="Disordered" evidence="1">
    <location>
        <begin position="119"/>
        <end position="167"/>
    </location>
</feature>
<name>A0ABT0H2T7_9HYPH</name>
<sequence>MSDAKPIPHQVADESASDQFPRERRARVFKKGKMVFQHGLRSIPCTVRNISEGGAMLQFEQAYMLPKEFDLHIDLEDYEVTCERRWEEGLRCGVQFISEKRRVSAQRAQVLRTSEEALKSELDDRRDSPDNFFQRKHFDDPQGVPKGPARRARPDSGGGKPTFGKRR</sequence>
<feature type="compositionally biased region" description="Basic and acidic residues" evidence="1">
    <location>
        <begin position="119"/>
        <end position="129"/>
    </location>
</feature>
<dbReference type="InterPro" id="IPR009875">
    <property type="entry name" value="PilZ_domain"/>
</dbReference>
<dbReference type="Proteomes" id="UP001431221">
    <property type="component" value="Unassembled WGS sequence"/>
</dbReference>